<dbReference type="EMBL" id="PEUM01000065">
    <property type="protein sequence ID" value="PIV25300.1"/>
    <property type="molecule type" value="Genomic_DNA"/>
</dbReference>
<keyword evidence="1" id="KW-0472">Membrane</keyword>
<feature type="transmembrane region" description="Helical" evidence="1">
    <location>
        <begin position="12"/>
        <end position="34"/>
    </location>
</feature>
<evidence type="ECO:0000256" key="1">
    <source>
        <dbReference type="SAM" id="Phobius"/>
    </source>
</evidence>
<keyword evidence="1" id="KW-0812">Transmembrane</keyword>
<sequence length="73" mass="8298">MVKKNNEINGWFVARECANLGFIIALPLVVLIQLGRWLDQNLGFKILFTLIAIPISILISALAIYFKIKRLNN</sequence>
<name>A0A2M7CI39_9BACT</name>
<proteinExistence type="predicted"/>
<gene>
    <name evidence="2" type="ORF">COS38_02400</name>
</gene>
<dbReference type="AlphaFoldDB" id="A0A2M7CI39"/>
<evidence type="ECO:0000313" key="3">
    <source>
        <dbReference type="Proteomes" id="UP000229966"/>
    </source>
</evidence>
<reference evidence="3" key="1">
    <citation type="submission" date="2017-09" db="EMBL/GenBank/DDBJ databases">
        <title>Depth-based differentiation of microbial function through sediment-hosted aquifers and enrichment of novel symbionts in the deep terrestrial subsurface.</title>
        <authorList>
            <person name="Probst A.J."/>
            <person name="Ladd B."/>
            <person name="Jarett J.K."/>
            <person name="Geller-Mcgrath D.E."/>
            <person name="Sieber C.M.K."/>
            <person name="Emerson J.B."/>
            <person name="Anantharaman K."/>
            <person name="Thomas B.C."/>
            <person name="Malmstrom R."/>
            <person name="Stieglmeier M."/>
            <person name="Klingl A."/>
            <person name="Woyke T."/>
            <person name="Ryan C.M."/>
            <person name="Banfield J.F."/>
        </authorList>
    </citation>
    <scope>NUCLEOTIDE SEQUENCE [LARGE SCALE GENOMIC DNA]</scope>
</reference>
<evidence type="ECO:0000313" key="2">
    <source>
        <dbReference type="EMBL" id="PIV25300.1"/>
    </source>
</evidence>
<keyword evidence="1" id="KW-1133">Transmembrane helix</keyword>
<organism evidence="2 3">
    <name type="scientific">Candidatus Berkelbacteria bacterium CG03_land_8_20_14_0_80_40_36</name>
    <dbReference type="NCBI Taxonomy" id="1974509"/>
    <lineage>
        <taxon>Bacteria</taxon>
        <taxon>Candidatus Berkelbacteria</taxon>
    </lineage>
</organism>
<feature type="transmembrane region" description="Helical" evidence="1">
    <location>
        <begin position="46"/>
        <end position="66"/>
    </location>
</feature>
<comment type="caution">
    <text evidence="2">The sequence shown here is derived from an EMBL/GenBank/DDBJ whole genome shotgun (WGS) entry which is preliminary data.</text>
</comment>
<accession>A0A2M7CI39</accession>
<dbReference type="Proteomes" id="UP000229966">
    <property type="component" value="Unassembled WGS sequence"/>
</dbReference>
<evidence type="ECO:0008006" key="4">
    <source>
        <dbReference type="Google" id="ProtNLM"/>
    </source>
</evidence>
<protein>
    <recommendedName>
        <fullName evidence="4">AtpZ/AtpI family protein</fullName>
    </recommendedName>
</protein>